<dbReference type="Gene3D" id="1.10.357.10">
    <property type="entry name" value="Tetracycline Repressor, domain 2"/>
    <property type="match status" value="2"/>
</dbReference>
<dbReference type="InterPro" id="IPR009057">
    <property type="entry name" value="Homeodomain-like_sf"/>
</dbReference>
<feature type="DNA-binding region" description="H-T-H motif" evidence="2">
    <location>
        <begin position="33"/>
        <end position="52"/>
    </location>
</feature>
<dbReference type="PRINTS" id="PR00455">
    <property type="entry name" value="HTHTETR"/>
</dbReference>
<evidence type="ECO:0000313" key="5">
    <source>
        <dbReference type="EMBL" id="RGL94020.1"/>
    </source>
</evidence>
<dbReference type="GO" id="GO:0003700">
    <property type="term" value="F:DNA-binding transcription factor activity"/>
    <property type="evidence" value="ECO:0007669"/>
    <property type="project" value="TreeGrafter"/>
</dbReference>
<name>A0A174HCJ8_9FIRM</name>
<keyword evidence="1 2" id="KW-0238">DNA-binding</keyword>
<dbReference type="SUPFAM" id="SSF46689">
    <property type="entry name" value="Homeodomain-like"/>
    <property type="match status" value="1"/>
</dbReference>
<evidence type="ECO:0000256" key="1">
    <source>
        <dbReference type="ARBA" id="ARBA00023125"/>
    </source>
</evidence>
<gene>
    <name evidence="4" type="primary">ttgW</name>
    <name evidence="5" type="ORF">DXC39_30230</name>
    <name evidence="4" type="ORF">ERS852407_03740</name>
</gene>
<accession>A0A174HCJ8</accession>
<dbReference type="Proteomes" id="UP000095651">
    <property type="component" value="Unassembled WGS sequence"/>
</dbReference>
<reference evidence="5 7" key="2">
    <citation type="submission" date="2018-08" db="EMBL/GenBank/DDBJ databases">
        <title>A genome reference for cultivated species of the human gut microbiota.</title>
        <authorList>
            <person name="Zou Y."/>
            <person name="Xue W."/>
            <person name="Luo G."/>
        </authorList>
    </citation>
    <scope>NUCLEOTIDE SEQUENCE [LARGE SCALE GENOMIC DNA]</scope>
    <source>
        <strain evidence="5 7">TF05-11AC</strain>
    </source>
</reference>
<dbReference type="Proteomes" id="UP000261257">
    <property type="component" value="Unassembled WGS sequence"/>
</dbReference>
<protein>
    <submittedName>
        <fullName evidence="4">TetR family transcriptional regulator</fullName>
    </submittedName>
    <submittedName>
        <fullName evidence="5">TetR/AcrR family transcriptional regulator</fullName>
    </submittedName>
</protein>
<dbReference type="RefSeq" id="WP_055657457.1">
    <property type="nucleotide sequence ID" value="NZ_CABIXC010000010.1"/>
</dbReference>
<dbReference type="Pfam" id="PF00440">
    <property type="entry name" value="TetR_N"/>
    <property type="match status" value="1"/>
</dbReference>
<proteinExistence type="predicted"/>
<dbReference type="InterPro" id="IPR036271">
    <property type="entry name" value="Tet_transcr_reg_TetR-rel_C_sf"/>
</dbReference>
<evidence type="ECO:0000259" key="3">
    <source>
        <dbReference type="PROSITE" id="PS50977"/>
    </source>
</evidence>
<dbReference type="EMBL" id="CYZE01000010">
    <property type="protein sequence ID" value="CUO72632.1"/>
    <property type="molecule type" value="Genomic_DNA"/>
</dbReference>
<sequence>MNEQFYELPQEKQLRIINAGLEVFSKNDYRHAVTDEIARKAGISKGLLFYYFHNKKSLYLYLFDYCASLIINQVMGDGPGGSGDEPASGGNESGGQAARWETVTDFFELLEMAAEAKIKVLEKTPYLADFMVRGYYSEDGIVKEDLNRATMEAVSSAFRKYFRNVDYSKFKPDVPPMEIYEMLVWMTEGYLHDRRKSNASISMKEIMEKFYVWEKWLKQIAYKEEYQKTEA</sequence>
<evidence type="ECO:0000313" key="4">
    <source>
        <dbReference type="EMBL" id="CUO72632.1"/>
    </source>
</evidence>
<organism evidence="4 6">
    <name type="scientific">Hungatella hathewayi</name>
    <dbReference type="NCBI Taxonomy" id="154046"/>
    <lineage>
        <taxon>Bacteria</taxon>
        <taxon>Bacillati</taxon>
        <taxon>Bacillota</taxon>
        <taxon>Clostridia</taxon>
        <taxon>Lachnospirales</taxon>
        <taxon>Lachnospiraceae</taxon>
        <taxon>Hungatella</taxon>
    </lineage>
</organism>
<dbReference type="GO" id="GO:0000976">
    <property type="term" value="F:transcription cis-regulatory region binding"/>
    <property type="evidence" value="ECO:0007669"/>
    <property type="project" value="TreeGrafter"/>
</dbReference>
<reference evidence="4 6" key="1">
    <citation type="submission" date="2015-09" db="EMBL/GenBank/DDBJ databases">
        <authorList>
            <consortium name="Pathogen Informatics"/>
        </authorList>
    </citation>
    <scope>NUCLEOTIDE SEQUENCE [LARGE SCALE GENOMIC DNA]</scope>
    <source>
        <strain evidence="4 6">2789STDY5608850</strain>
    </source>
</reference>
<dbReference type="SUPFAM" id="SSF48498">
    <property type="entry name" value="Tetracyclin repressor-like, C-terminal domain"/>
    <property type="match status" value="1"/>
</dbReference>
<dbReference type="PANTHER" id="PTHR30055:SF226">
    <property type="entry name" value="HTH-TYPE TRANSCRIPTIONAL REGULATOR PKSA"/>
    <property type="match status" value="1"/>
</dbReference>
<dbReference type="InterPro" id="IPR050109">
    <property type="entry name" value="HTH-type_TetR-like_transc_reg"/>
</dbReference>
<dbReference type="EMBL" id="QSSQ01000056">
    <property type="protein sequence ID" value="RGL94020.1"/>
    <property type="molecule type" value="Genomic_DNA"/>
</dbReference>
<evidence type="ECO:0000256" key="2">
    <source>
        <dbReference type="PROSITE-ProRule" id="PRU00335"/>
    </source>
</evidence>
<dbReference type="PANTHER" id="PTHR30055">
    <property type="entry name" value="HTH-TYPE TRANSCRIPTIONAL REGULATOR RUTR"/>
    <property type="match status" value="1"/>
</dbReference>
<dbReference type="AlphaFoldDB" id="A0A174HCJ8"/>
<dbReference type="InterPro" id="IPR001647">
    <property type="entry name" value="HTH_TetR"/>
</dbReference>
<dbReference type="PROSITE" id="PS50977">
    <property type="entry name" value="HTH_TETR_2"/>
    <property type="match status" value="1"/>
</dbReference>
<evidence type="ECO:0000313" key="6">
    <source>
        <dbReference type="Proteomes" id="UP000095651"/>
    </source>
</evidence>
<evidence type="ECO:0000313" key="7">
    <source>
        <dbReference type="Proteomes" id="UP000261257"/>
    </source>
</evidence>
<feature type="domain" description="HTH tetR-type" evidence="3">
    <location>
        <begin position="10"/>
        <end position="70"/>
    </location>
</feature>